<keyword evidence="1" id="KW-1185">Reference proteome</keyword>
<dbReference type="GeneID" id="119640648"/>
<protein>
    <submittedName>
        <fullName evidence="2">Uncharacterized protein LOC119640648</fullName>
    </submittedName>
</protein>
<dbReference type="RefSeq" id="XP_037894763.1">
    <property type="nucleotide sequence ID" value="XM_038038835.1"/>
</dbReference>
<gene>
    <name evidence="2" type="primary">LOC119640648</name>
</gene>
<dbReference type="KEGG" id="gfs:119640648"/>
<evidence type="ECO:0000313" key="1">
    <source>
        <dbReference type="Proteomes" id="UP000092443"/>
    </source>
</evidence>
<evidence type="ECO:0000313" key="2">
    <source>
        <dbReference type="RefSeq" id="XP_037894763.1"/>
    </source>
</evidence>
<dbReference type="AlphaFoldDB" id="A0A9C5Z832"/>
<organism evidence="1 2">
    <name type="scientific">Glossina fuscipes</name>
    <dbReference type="NCBI Taxonomy" id="7396"/>
    <lineage>
        <taxon>Eukaryota</taxon>
        <taxon>Metazoa</taxon>
        <taxon>Ecdysozoa</taxon>
        <taxon>Arthropoda</taxon>
        <taxon>Hexapoda</taxon>
        <taxon>Insecta</taxon>
        <taxon>Pterygota</taxon>
        <taxon>Neoptera</taxon>
        <taxon>Endopterygota</taxon>
        <taxon>Diptera</taxon>
        <taxon>Brachycera</taxon>
        <taxon>Muscomorpha</taxon>
        <taxon>Hippoboscoidea</taxon>
        <taxon>Glossinidae</taxon>
        <taxon>Glossina</taxon>
    </lineage>
</organism>
<dbReference type="Proteomes" id="UP000092443">
    <property type="component" value="Unplaced"/>
</dbReference>
<sequence length="164" mass="18980">MNASFLQYSRGSLLLISKYITTTKVKRGNHSPIIIDCCVIELEARLKRLKIWRSSDYMISQNLVSLYLFKVDKCLVYYFKDPAIISNVPLVADVYNLISGPIFIIWHLNIIITTIQQRRNSDLVSTDGNESEEKSSFKDRHDIVTKNYVKPVMSGFLFVFSLKY</sequence>
<name>A0A9C5Z832_9MUSC</name>
<accession>A0A9C5Z832</accession>
<reference evidence="2" key="1">
    <citation type="submission" date="2025-08" db="UniProtKB">
        <authorList>
            <consortium name="RefSeq"/>
        </authorList>
    </citation>
    <scope>IDENTIFICATION</scope>
    <source>
        <tissue evidence="2">Whole body pupa</tissue>
    </source>
</reference>
<proteinExistence type="predicted"/>